<dbReference type="PANTHER" id="PTHR10851">
    <property type="entry name" value="PYRIDOXINE-5-PHOSPHATE OXIDASE"/>
    <property type="match status" value="1"/>
</dbReference>
<dbReference type="EC" id="1.4.3.5" evidence="4"/>
<keyword evidence="12" id="KW-1185">Reference proteome</keyword>
<dbReference type="GO" id="GO:0010181">
    <property type="term" value="F:FMN binding"/>
    <property type="evidence" value="ECO:0007669"/>
    <property type="project" value="InterPro"/>
</dbReference>
<dbReference type="Proteomes" id="UP000799441">
    <property type="component" value="Unassembled WGS sequence"/>
</dbReference>
<dbReference type="InterPro" id="IPR012349">
    <property type="entry name" value="Split_barrel_FMN-bd"/>
</dbReference>
<keyword evidence="7" id="KW-0560">Oxidoreductase</keyword>
<dbReference type="HAMAP" id="MF_01629">
    <property type="entry name" value="PdxH"/>
    <property type="match status" value="1"/>
</dbReference>
<sequence length="233" mass="26671">MASSDGNARSIFAPGGTNDSLQAEQYTKGSLTIDQLDQDPLKQFDQWFKHAQSERVHQPETVCLSTASLPSGKVSSRMVYLKELDQRGFVIYSNWGTSRKAADVSSNPYASLTFWWRELERQVRIEGPCERLTSEESQVYYDTRIRGSRLGAWASKQTSVLEGGREELEGQVKEAEGRFQGKDKIPVPDFWGGLRVVPEMVEFWQGRESRLHDRFRYLKEVEGGRWKVDRLSP</sequence>
<evidence type="ECO:0000259" key="10">
    <source>
        <dbReference type="Pfam" id="PF10590"/>
    </source>
</evidence>
<comment type="pathway">
    <text evidence="3">Cofactor metabolism; pyridoxal 5'-phosphate salvage; pyridoxal 5'-phosphate from pyridoxine 5'-phosphate: step 1/1.</text>
</comment>
<evidence type="ECO:0000256" key="1">
    <source>
        <dbReference type="ARBA" id="ARBA00001917"/>
    </source>
</evidence>
<organism evidence="11 12">
    <name type="scientific">Polychaeton citri CBS 116435</name>
    <dbReference type="NCBI Taxonomy" id="1314669"/>
    <lineage>
        <taxon>Eukaryota</taxon>
        <taxon>Fungi</taxon>
        <taxon>Dikarya</taxon>
        <taxon>Ascomycota</taxon>
        <taxon>Pezizomycotina</taxon>
        <taxon>Dothideomycetes</taxon>
        <taxon>Dothideomycetidae</taxon>
        <taxon>Capnodiales</taxon>
        <taxon>Capnodiaceae</taxon>
        <taxon>Polychaeton</taxon>
    </lineage>
</organism>
<evidence type="ECO:0000259" key="9">
    <source>
        <dbReference type="Pfam" id="PF01243"/>
    </source>
</evidence>
<dbReference type="NCBIfam" id="TIGR00558">
    <property type="entry name" value="pdxH"/>
    <property type="match status" value="1"/>
</dbReference>
<dbReference type="NCBIfam" id="NF004231">
    <property type="entry name" value="PRK05679.1"/>
    <property type="match status" value="1"/>
</dbReference>
<evidence type="ECO:0000256" key="6">
    <source>
        <dbReference type="ARBA" id="ARBA00022643"/>
    </source>
</evidence>
<dbReference type="GO" id="GO:0004733">
    <property type="term" value="F:pyridoxamine phosphate oxidase activity"/>
    <property type="evidence" value="ECO:0007669"/>
    <property type="project" value="UniProtKB-EC"/>
</dbReference>
<protein>
    <recommendedName>
        <fullName evidence="4">pyridoxal 5'-phosphate synthase</fullName>
        <ecNumber evidence="4">1.4.3.5</ecNumber>
    </recommendedName>
</protein>
<evidence type="ECO:0000313" key="12">
    <source>
        <dbReference type="Proteomes" id="UP000799441"/>
    </source>
</evidence>
<name>A0A9P4QEA7_9PEZI</name>
<gene>
    <name evidence="11" type="ORF">K431DRAFT_215623</name>
</gene>
<dbReference type="GO" id="GO:0008615">
    <property type="term" value="P:pyridoxine biosynthetic process"/>
    <property type="evidence" value="ECO:0007669"/>
    <property type="project" value="InterPro"/>
</dbReference>
<feature type="domain" description="Pyridoxamine 5'-phosphate oxidase N-terminal" evidence="9">
    <location>
        <begin position="49"/>
        <end position="176"/>
    </location>
</feature>
<dbReference type="Pfam" id="PF10590">
    <property type="entry name" value="PNP_phzG_C"/>
    <property type="match status" value="1"/>
</dbReference>
<dbReference type="Gene3D" id="2.30.110.10">
    <property type="entry name" value="Electron Transport, Fmn-binding Protein, Chain A"/>
    <property type="match status" value="1"/>
</dbReference>
<feature type="domain" description="Pyridoxine 5'-phosphate oxidase dimerisation C-terminal" evidence="10">
    <location>
        <begin position="191"/>
        <end position="233"/>
    </location>
</feature>
<dbReference type="InterPro" id="IPR019740">
    <property type="entry name" value="Pyridox_Oxase_CS"/>
</dbReference>
<comment type="cofactor">
    <cofactor evidence="1">
        <name>FMN</name>
        <dbReference type="ChEBI" id="CHEBI:58210"/>
    </cofactor>
</comment>
<dbReference type="EMBL" id="MU003767">
    <property type="protein sequence ID" value="KAF2725672.1"/>
    <property type="molecule type" value="Genomic_DNA"/>
</dbReference>
<comment type="caution">
    <text evidence="11">The sequence shown here is derived from an EMBL/GenBank/DDBJ whole genome shotgun (WGS) entry which is preliminary data.</text>
</comment>
<dbReference type="PIRSF" id="PIRSF000190">
    <property type="entry name" value="Pyd_amn-ph_oxd"/>
    <property type="match status" value="1"/>
</dbReference>
<dbReference type="OrthoDB" id="303614at2759"/>
<evidence type="ECO:0000256" key="4">
    <source>
        <dbReference type="ARBA" id="ARBA00012801"/>
    </source>
</evidence>
<keyword evidence="6" id="KW-0288">FMN</keyword>
<keyword evidence="5" id="KW-0285">Flavoprotein</keyword>
<evidence type="ECO:0000256" key="3">
    <source>
        <dbReference type="ARBA" id="ARBA00005037"/>
    </source>
</evidence>
<feature type="region of interest" description="Disordered" evidence="8">
    <location>
        <begin position="1"/>
        <end position="24"/>
    </location>
</feature>
<comment type="pathway">
    <text evidence="2">Cofactor metabolism; pyridoxal 5'-phosphate salvage; pyridoxal 5'-phosphate from pyridoxamine 5'-phosphate: step 1/1.</text>
</comment>
<reference evidence="11" key="1">
    <citation type="journal article" date="2020" name="Stud. Mycol.">
        <title>101 Dothideomycetes genomes: a test case for predicting lifestyles and emergence of pathogens.</title>
        <authorList>
            <person name="Haridas S."/>
            <person name="Albert R."/>
            <person name="Binder M."/>
            <person name="Bloem J."/>
            <person name="Labutti K."/>
            <person name="Salamov A."/>
            <person name="Andreopoulos B."/>
            <person name="Baker S."/>
            <person name="Barry K."/>
            <person name="Bills G."/>
            <person name="Bluhm B."/>
            <person name="Cannon C."/>
            <person name="Castanera R."/>
            <person name="Culley D."/>
            <person name="Daum C."/>
            <person name="Ezra D."/>
            <person name="Gonzalez J."/>
            <person name="Henrissat B."/>
            <person name="Kuo A."/>
            <person name="Liang C."/>
            <person name="Lipzen A."/>
            <person name="Lutzoni F."/>
            <person name="Magnuson J."/>
            <person name="Mondo S."/>
            <person name="Nolan M."/>
            <person name="Ohm R."/>
            <person name="Pangilinan J."/>
            <person name="Park H.-J."/>
            <person name="Ramirez L."/>
            <person name="Alfaro M."/>
            <person name="Sun H."/>
            <person name="Tritt A."/>
            <person name="Yoshinaga Y."/>
            <person name="Zwiers L.-H."/>
            <person name="Turgeon B."/>
            <person name="Goodwin S."/>
            <person name="Spatafora J."/>
            <person name="Crous P."/>
            <person name="Grigoriev I."/>
        </authorList>
    </citation>
    <scope>NUCLEOTIDE SEQUENCE</scope>
    <source>
        <strain evidence="11">CBS 116435</strain>
    </source>
</reference>
<dbReference type="PANTHER" id="PTHR10851:SF0">
    <property type="entry name" value="PYRIDOXINE-5'-PHOSPHATE OXIDASE"/>
    <property type="match status" value="1"/>
</dbReference>
<evidence type="ECO:0000313" key="11">
    <source>
        <dbReference type="EMBL" id="KAF2725672.1"/>
    </source>
</evidence>
<dbReference type="SUPFAM" id="SSF50475">
    <property type="entry name" value="FMN-binding split barrel"/>
    <property type="match status" value="1"/>
</dbReference>
<evidence type="ECO:0000256" key="2">
    <source>
        <dbReference type="ARBA" id="ARBA00004738"/>
    </source>
</evidence>
<proteinExistence type="inferred from homology"/>
<dbReference type="InterPro" id="IPR019576">
    <property type="entry name" value="Pyridoxamine_oxidase_dimer_C"/>
</dbReference>
<dbReference type="InterPro" id="IPR000659">
    <property type="entry name" value="Pyridox_Oxase"/>
</dbReference>
<dbReference type="PROSITE" id="PS01064">
    <property type="entry name" value="PYRIDOX_OXIDASE"/>
    <property type="match status" value="1"/>
</dbReference>
<evidence type="ECO:0000256" key="5">
    <source>
        <dbReference type="ARBA" id="ARBA00022630"/>
    </source>
</evidence>
<evidence type="ECO:0000256" key="7">
    <source>
        <dbReference type="ARBA" id="ARBA00023002"/>
    </source>
</evidence>
<dbReference type="InterPro" id="IPR011576">
    <property type="entry name" value="Pyridox_Oxase_N"/>
</dbReference>
<dbReference type="Pfam" id="PF01243">
    <property type="entry name" value="PNPOx_N"/>
    <property type="match status" value="1"/>
</dbReference>
<evidence type="ECO:0000256" key="8">
    <source>
        <dbReference type="SAM" id="MobiDB-lite"/>
    </source>
</evidence>
<accession>A0A9P4QEA7</accession>
<dbReference type="AlphaFoldDB" id="A0A9P4QEA7"/>